<evidence type="ECO:0008006" key="4">
    <source>
        <dbReference type="Google" id="ProtNLM"/>
    </source>
</evidence>
<comment type="caution">
    <text evidence="2">The sequence shown here is derived from an EMBL/GenBank/DDBJ whole genome shotgun (WGS) entry which is preliminary data.</text>
</comment>
<dbReference type="InterPro" id="IPR007504">
    <property type="entry name" value="H/ACA_rnp_Gar1/Naf1"/>
</dbReference>
<feature type="region of interest" description="Disordered" evidence="1">
    <location>
        <begin position="74"/>
        <end position="95"/>
    </location>
</feature>
<dbReference type="GO" id="GO:0042254">
    <property type="term" value="P:ribosome biogenesis"/>
    <property type="evidence" value="ECO:0007669"/>
    <property type="project" value="InterPro"/>
</dbReference>
<evidence type="ECO:0000256" key="1">
    <source>
        <dbReference type="SAM" id="MobiDB-lite"/>
    </source>
</evidence>
<dbReference type="InterPro" id="IPR009000">
    <property type="entry name" value="Transl_B-barrel_sf"/>
</dbReference>
<sequence length="95" mass="10339">MRIAAKILHLRPRGLVARADQAPKMGQSVLDRSGKRIGNVADIFGPVKAPYITIKPASEVKSELDKLIGTEVYVGEPHGKGKGGKPEKVSRMREH</sequence>
<dbReference type="EMBL" id="LQMQ01000011">
    <property type="protein sequence ID" value="KUO42032.1"/>
    <property type="molecule type" value="Genomic_DNA"/>
</dbReference>
<dbReference type="Gene3D" id="2.40.10.230">
    <property type="entry name" value="Probable tRNA pseudouridine synthase domain"/>
    <property type="match status" value="1"/>
</dbReference>
<dbReference type="InterPro" id="IPR038664">
    <property type="entry name" value="Gar1/Naf1_Cbf5-bd_sf"/>
</dbReference>
<dbReference type="Pfam" id="PF04410">
    <property type="entry name" value="Gar1"/>
    <property type="match status" value="1"/>
</dbReference>
<dbReference type="SUPFAM" id="SSF50447">
    <property type="entry name" value="Translation proteins"/>
    <property type="match status" value="1"/>
</dbReference>
<name>A0A147JZQ0_HADYE</name>
<dbReference type="STRING" id="1776334.APZ16_03560"/>
<evidence type="ECO:0000313" key="3">
    <source>
        <dbReference type="Proteomes" id="UP000074294"/>
    </source>
</evidence>
<dbReference type="Proteomes" id="UP000074294">
    <property type="component" value="Unassembled WGS sequence"/>
</dbReference>
<accession>A0A147JZQ0</accession>
<dbReference type="AlphaFoldDB" id="A0A147JZQ0"/>
<proteinExistence type="predicted"/>
<reference evidence="2 3" key="1">
    <citation type="journal article" date="2016" name="Nat. Microbiol.">
        <title>Genomic inference of the metabolism of cosmopolitan subsurface Archaea, Hadesarchaea.</title>
        <authorList>
            <person name="Baker B.J."/>
            <person name="Saw J.H."/>
            <person name="Lind A.E."/>
            <person name="Lazar C.S."/>
            <person name="Hinrichs K.-U."/>
            <person name="Teske A.P."/>
            <person name="Ettema T.J."/>
        </authorList>
    </citation>
    <scope>NUCLEOTIDE SEQUENCE [LARGE SCALE GENOMIC DNA]</scope>
</reference>
<feature type="compositionally biased region" description="Basic and acidic residues" evidence="1">
    <location>
        <begin position="84"/>
        <end position="95"/>
    </location>
</feature>
<organism evidence="2 3">
    <name type="scientific">Hadarchaeum yellowstonense</name>
    <dbReference type="NCBI Taxonomy" id="1776334"/>
    <lineage>
        <taxon>Archaea</taxon>
        <taxon>Methanobacteriati</taxon>
        <taxon>Candidatus Hadarchaeota</taxon>
        <taxon>Candidatus Hadarchaeia</taxon>
        <taxon>Candidatus Hadarchaeales</taxon>
        <taxon>Candidatus Hadarchaeaceae</taxon>
        <taxon>Candidatus Hadarchaeum</taxon>
    </lineage>
</organism>
<dbReference type="GO" id="GO:0001522">
    <property type="term" value="P:pseudouridine synthesis"/>
    <property type="evidence" value="ECO:0007669"/>
    <property type="project" value="InterPro"/>
</dbReference>
<protein>
    <recommendedName>
        <fullName evidence="4">H/ACA RNA-protein complex protein Gar1</fullName>
    </recommendedName>
</protein>
<evidence type="ECO:0000313" key="2">
    <source>
        <dbReference type="EMBL" id="KUO42032.1"/>
    </source>
</evidence>
<gene>
    <name evidence="2" type="ORF">APZ16_03560</name>
</gene>